<keyword evidence="2" id="KW-0150">Chloroplast</keyword>
<feature type="chain" id="PRO_5009192798" evidence="5">
    <location>
        <begin position="25"/>
        <end position="523"/>
    </location>
</feature>
<dbReference type="PANTHER" id="PTHR33926">
    <property type="entry name" value="PROTEIN TIC 22, CHLOROPLASTIC"/>
    <property type="match status" value="1"/>
</dbReference>
<feature type="region of interest" description="Disordered" evidence="4">
    <location>
        <begin position="46"/>
        <end position="66"/>
    </location>
</feature>
<organism evidence="6 7">
    <name type="scientific">Fragilariopsis cylindrus CCMP1102</name>
    <dbReference type="NCBI Taxonomy" id="635003"/>
    <lineage>
        <taxon>Eukaryota</taxon>
        <taxon>Sar</taxon>
        <taxon>Stramenopiles</taxon>
        <taxon>Ochrophyta</taxon>
        <taxon>Bacillariophyta</taxon>
        <taxon>Bacillariophyceae</taxon>
        <taxon>Bacillariophycidae</taxon>
        <taxon>Bacillariales</taxon>
        <taxon>Bacillariaceae</taxon>
        <taxon>Fragilariopsis</taxon>
    </lineage>
</organism>
<evidence type="ECO:0000256" key="2">
    <source>
        <dbReference type="ARBA" id="ARBA00022528"/>
    </source>
</evidence>
<evidence type="ECO:0000313" key="6">
    <source>
        <dbReference type="EMBL" id="OEU14429.1"/>
    </source>
</evidence>
<dbReference type="InterPro" id="IPR007378">
    <property type="entry name" value="Tic22-like"/>
</dbReference>
<dbReference type="InParanoid" id="A0A1E7F8G2"/>
<evidence type="ECO:0000256" key="1">
    <source>
        <dbReference type="ARBA" id="ARBA00004229"/>
    </source>
</evidence>
<comment type="subcellular location">
    <subcellularLocation>
        <location evidence="1">Plastid</location>
        <location evidence="1">Chloroplast</location>
    </subcellularLocation>
</comment>
<feature type="region of interest" description="Disordered" evidence="4">
    <location>
        <begin position="495"/>
        <end position="515"/>
    </location>
</feature>
<dbReference type="GO" id="GO:0009507">
    <property type="term" value="C:chloroplast"/>
    <property type="evidence" value="ECO:0007669"/>
    <property type="project" value="UniProtKB-SubCell"/>
</dbReference>
<proteinExistence type="predicted"/>
<dbReference type="PANTHER" id="PTHR33926:SF4">
    <property type="entry name" value="PROTEIN TIC 22, CHLOROPLASTIC"/>
    <property type="match status" value="1"/>
</dbReference>
<sequence>MKFFYNAATTIVILLAVVTASVDASSATKSKPPPTAAAPAVTAAAATRSRSAANTNTSTSNSNKPDIGTTLIDLPMKVVLGVRRYINLNGILGSPTRPTNSCDGYTGYDKIMGHPVFQVTTAYGSAYMNMEKLRLDDVEVNNSNPDEKLNKKAVLAKGIDDASSVASEDSQYRTISLYYMDPNDAIAAHAEFKQMDGMKNSDVRICSISLAKALRSATNLGKGMLTGQPIDTHTGNVLSTKEGGSLRHKIMPPKKQLFYAARCVGKERIGFFSNKLDETTGLSTRDSQQEHAIASIIGNAALNYRNLQRKQTIRDRKLMKYQPKNLLEQQYSHMDGNLGLPVFYLEGMERHKNPLKRLLSGSCQKEIPLFFNYEDLEVAWQKTRPGGKDTNVYLPAELPPNSVEVFNLWDILSSIDKENSKVAMKKESLPIHERLLKSVIHPFQNRYNNVIGGTSSKKSSSFDSSDNETTNLLDSIVFIPSSDACSYKESITARGNSDARLRPMRDQMSQQRAGNGKLFGIQY</sequence>
<dbReference type="AlphaFoldDB" id="A0A1E7F8G2"/>
<evidence type="ECO:0000256" key="5">
    <source>
        <dbReference type="SAM" id="SignalP"/>
    </source>
</evidence>
<dbReference type="GO" id="GO:0015031">
    <property type="term" value="P:protein transport"/>
    <property type="evidence" value="ECO:0007669"/>
    <property type="project" value="InterPro"/>
</dbReference>
<evidence type="ECO:0000313" key="7">
    <source>
        <dbReference type="Proteomes" id="UP000095751"/>
    </source>
</evidence>
<dbReference type="Proteomes" id="UP000095751">
    <property type="component" value="Unassembled WGS sequence"/>
</dbReference>
<feature type="compositionally biased region" description="Low complexity" evidence="4">
    <location>
        <begin position="46"/>
        <end position="63"/>
    </location>
</feature>
<gene>
    <name evidence="6" type="ORF">FRACYDRAFT_261967</name>
</gene>
<evidence type="ECO:0000256" key="4">
    <source>
        <dbReference type="SAM" id="MobiDB-lite"/>
    </source>
</evidence>
<dbReference type="KEGG" id="fcy:FRACYDRAFT_261967"/>
<evidence type="ECO:0000256" key="3">
    <source>
        <dbReference type="ARBA" id="ARBA00022640"/>
    </source>
</evidence>
<name>A0A1E7F8G2_9STRA</name>
<reference evidence="6 7" key="1">
    <citation type="submission" date="2016-09" db="EMBL/GenBank/DDBJ databases">
        <title>Extensive genetic diversity and differential bi-allelic expression allows diatom success in the polar Southern Ocean.</title>
        <authorList>
            <consortium name="DOE Joint Genome Institute"/>
            <person name="Mock T."/>
            <person name="Otillar R.P."/>
            <person name="Strauss J."/>
            <person name="Dupont C."/>
            <person name="Frickenhaus S."/>
            <person name="Maumus F."/>
            <person name="Mcmullan M."/>
            <person name="Sanges R."/>
            <person name="Schmutz J."/>
            <person name="Toseland A."/>
            <person name="Valas R."/>
            <person name="Veluchamy A."/>
            <person name="Ward B.J."/>
            <person name="Allen A."/>
            <person name="Barry K."/>
            <person name="Falciatore A."/>
            <person name="Ferrante M."/>
            <person name="Fortunato A.E."/>
            <person name="Gloeckner G."/>
            <person name="Gruber A."/>
            <person name="Hipkin R."/>
            <person name="Janech M."/>
            <person name="Kroth P."/>
            <person name="Leese F."/>
            <person name="Lindquist E."/>
            <person name="Lyon B.R."/>
            <person name="Martin J."/>
            <person name="Mayer C."/>
            <person name="Parker M."/>
            <person name="Quesneville H."/>
            <person name="Raymond J."/>
            <person name="Uhlig C."/>
            <person name="Valentin K.U."/>
            <person name="Worden A.Z."/>
            <person name="Armbrust E.V."/>
            <person name="Bowler C."/>
            <person name="Green B."/>
            <person name="Moulton V."/>
            <person name="Van Oosterhout C."/>
            <person name="Grigoriev I."/>
        </authorList>
    </citation>
    <scope>NUCLEOTIDE SEQUENCE [LARGE SCALE GENOMIC DNA]</scope>
    <source>
        <strain evidence="6 7">CCMP1102</strain>
    </source>
</reference>
<protein>
    <submittedName>
        <fullName evidence="6">Uncharacterized protein</fullName>
    </submittedName>
</protein>
<accession>A0A1E7F8G2</accession>
<dbReference type="OrthoDB" id="40347at2759"/>
<feature type="signal peptide" evidence="5">
    <location>
        <begin position="1"/>
        <end position="24"/>
    </location>
</feature>
<keyword evidence="3" id="KW-0934">Plastid</keyword>
<dbReference type="EMBL" id="KV784360">
    <property type="protein sequence ID" value="OEU14429.1"/>
    <property type="molecule type" value="Genomic_DNA"/>
</dbReference>
<keyword evidence="7" id="KW-1185">Reference proteome</keyword>
<keyword evidence="5" id="KW-0732">Signal</keyword>